<comment type="caution">
    <text evidence="2">The sequence shown here is derived from an EMBL/GenBank/DDBJ whole genome shotgun (WGS) entry which is preliminary data.</text>
</comment>
<keyword evidence="1" id="KW-0472">Membrane</keyword>
<dbReference type="EMBL" id="MFAD01000009">
    <property type="protein sequence ID" value="OGD70660.1"/>
    <property type="molecule type" value="Genomic_DNA"/>
</dbReference>
<evidence type="ECO:0000313" key="2">
    <source>
        <dbReference type="EMBL" id="OGD70660.1"/>
    </source>
</evidence>
<keyword evidence="1" id="KW-0812">Transmembrane</keyword>
<dbReference type="Proteomes" id="UP000186545">
    <property type="component" value="Unassembled WGS sequence"/>
</dbReference>
<name>A0A1F5ETH2_9BACT</name>
<feature type="transmembrane region" description="Helical" evidence="1">
    <location>
        <begin position="12"/>
        <end position="34"/>
    </location>
</feature>
<evidence type="ECO:0000256" key="1">
    <source>
        <dbReference type="SAM" id="Phobius"/>
    </source>
</evidence>
<reference evidence="2 3" key="1">
    <citation type="journal article" date="2016" name="Nat. Commun.">
        <title>Thousands of microbial genomes shed light on interconnected biogeochemical processes in an aquifer system.</title>
        <authorList>
            <person name="Anantharaman K."/>
            <person name="Brown C.T."/>
            <person name="Hug L.A."/>
            <person name="Sharon I."/>
            <person name="Castelle C.J."/>
            <person name="Probst A.J."/>
            <person name="Thomas B.C."/>
            <person name="Singh A."/>
            <person name="Wilkins M.J."/>
            <person name="Karaoz U."/>
            <person name="Brodie E.L."/>
            <person name="Williams K.H."/>
            <person name="Hubbard S.S."/>
            <person name="Banfield J.F."/>
        </authorList>
    </citation>
    <scope>NUCLEOTIDE SEQUENCE [LARGE SCALE GENOMIC DNA]</scope>
</reference>
<sequence length="135" mass="15468">MLNSADPNWIRALTVMLMTLTLICVAFIFTKIIIKKSKKKIAERIKKIGKSVVTEKIYIDETIWTPKTKKEAGSFGRILGDGTEYYDEMTTLPPGEKPHIEVKYFTSSSYSPKELYRVKRTAKVNLGVLNKQMFD</sequence>
<dbReference type="AlphaFoldDB" id="A0A1F5ETH2"/>
<organism evidence="2 3">
    <name type="scientific">Candidatus Campbellbacteria bacterium RIFCSPLOWO2_02_FULL_35_11</name>
    <dbReference type="NCBI Taxonomy" id="1797581"/>
    <lineage>
        <taxon>Bacteria</taxon>
        <taxon>Candidatus Campbelliibacteriota</taxon>
    </lineage>
</organism>
<evidence type="ECO:0000313" key="3">
    <source>
        <dbReference type="Proteomes" id="UP000186545"/>
    </source>
</evidence>
<proteinExistence type="predicted"/>
<keyword evidence="1" id="KW-1133">Transmembrane helix</keyword>
<gene>
    <name evidence="2" type="ORF">A3I18_00260</name>
</gene>
<protein>
    <submittedName>
        <fullName evidence="2">Uncharacterized protein</fullName>
    </submittedName>
</protein>
<accession>A0A1F5ETH2</accession>